<reference evidence="1 2" key="1">
    <citation type="journal article" date="2018" name="Nat. Biotechnol.">
        <title>A standardized bacterial taxonomy based on genome phylogeny substantially revises the tree of life.</title>
        <authorList>
            <person name="Parks D.H."/>
            <person name="Chuvochina M."/>
            <person name="Waite D.W."/>
            <person name="Rinke C."/>
            <person name="Skarshewski A."/>
            <person name="Chaumeil P.A."/>
            <person name="Hugenholtz P."/>
        </authorList>
    </citation>
    <scope>NUCLEOTIDE SEQUENCE [LARGE SCALE GENOMIC DNA]</scope>
    <source>
        <strain evidence="1">UBA8844</strain>
    </source>
</reference>
<organism evidence="1 2">
    <name type="scientific">Gemmatimonas aurantiaca</name>
    <dbReference type="NCBI Taxonomy" id="173480"/>
    <lineage>
        <taxon>Bacteria</taxon>
        <taxon>Pseudomonadati</taxon>
        <taxon>Gemmatimonadota</taxon>
        <taxon>Gemmatimonadia</taxon>
        <taxon>Gemmatimonadales</taxon>
        <taxon>Gemmatimonadaceae</taxon>
        <taxon>Gemmatimonas</taxon>
    </lineage>
</organism>
<gene>
    <name evidence="1" type="ORF">DGD08_16970</name>
</gene>
<evidence type="ECO:0000313" key="1">
    <source>
        <dbReference type="EMBL" id="HCT58895.1"/>
    </source>
</evidence>
<accession>A0A3D4VCS3</accession>
<evidence type="ECO:0000313" key="2">
    <source>
        <dbReference type="Proteomes" id="UP000264071"/>
    </source>
</evidence>
<name>A0A3D4VCS3_9BACT</name>
<protein>
    <submittedName>
        <fullName evidence="1">Uncharacterized protein</fullName>
    </submittedName>
</protein>
<dbReference type="EMBL" id="DPIY01000012">
    <property type="protein sequence ID" value="HCT58895.1"/>
    <property type="molecule type" value="Genomic_DNA"/>
</dbReference>
<dbReference type="Proteomes" id="UP000264071">
    <property type="component" value="Unassembled WGS sequence"/>
</dbReference>
<comment type="caution">
    <text evidence="1">The sequence shown here is derived from an EMBL/GenBank/DDBJ whole genome shotgun (WGS) entry which is preliminary data.</text>
</comment>
<sequence>MPLNLSHTGPTLILRKSAFERVGLTRTQIDEALNLTADEFRVEGELIAIGPLVGEDTATDLIAQLEDAGLAYYDDFFELSGNWPEWLRLFAMDSRATGSTT</sequence>
<proteinExistence type="predicted"/>
<dbReference type="AlphaFoldDB" id="A0A3D4VCS3"/>